<keyword evidence="1" id="KW-0472">Membrane</keyword>
<dbReference type="Pfam" id="PF03729">
    <property type="entry name" value="DUF308"/>
    <property type="match status" value="2"/>
</dbReference>
<feature type="transmembrane region" description="Helical" evidence="1">
    <location>
        <begin position="106"/>
        <end position="127"/>
    </location>
</feature>
<feature type="transmembrane region" description="Helical" evidence="1">
    <location>
        <begin position="79"/>
        <end position="100"/>
    </location>
</feature>
<dbReference type="OrthoDB" id="7059775at2"/>
<keyword evidence="1" id="KW-0812">Transmembrane</keyword>
<proteinExistence type="predicted"/>
<sequence length="200" mass="22565">MTDERKYQESLFRRNVKHWWVSLIIGIISVALGIICPFTPIATFATLTVLFIAAFLLGGISEIVFAISNNKTLKNWGWILTMGIVDLAFAIILLVNPILAPVILCYLIGFWILFQSIGGIGMSLNLYFARVSSWGWAMALSILGVLLALLLLFRPEVVVLFTVYILSLGFLCYGIFRIYISIKMKSFEKNLPKDDDILEY</sequence>
<feature type="transmembrane region" description="Helical" evidence="1">
    <location>
        <begin position="134"/>
        <end position="153"/>
    </location>
</feature>
<feature type="transmembrane region" description="Helical" evidence="1">
    <location>
        <begin position="47"/>
        <end position="67"/>
    </location>
</feature>
<dbReference type="InterPro" id="IPR052712">
    <property type="entry name" value="Acid_resist_chaperone_HdeD"/>
</dbReference>
<dbReference type="RefSeq" id="WP_062178406.1">
    <property type="nucleotide sequence ID" value="NZ_BBXL01000005.1"/>
</dbReference>
<keyword evidence="1" id="KW-1133">Transmembrane helix</keyword>
<dbReference type="InterPro" id="IPR005325">
    <property type="entry name" value="DUF308_memb"/>
</dbReference>
<accession>A0A1M5K235</accession>
<feature type="transmembrane region" description="Helical" evidence="1">
    <location>
        <begin position="159"/>
        <end position="180"/>
    </location>
</feature>
<evidence type="ECO:0000256" key="1">
    <source>
        <dbReference type="SAM" id="Phobius"/>
    </source>
</evidence>
<dbReference type="Proteomes" id="UP000184480">
    <property type="component" value="Unassembled WGS sequence"/>
</dbReference>
<evidence type="ECO:0000313" key="2">
    <source>
        <dbReference type="EMBL" id="SHG46610.1"/>
    </source>
</evidence>
<dbReference type="STRING" id="1346286.SAMN05444362_1337"/>
<keyword evidence="3" id="KW-1185">Reference proteome</keyword>
<dbReference type="GO" id="GO:0005886">
    <property type="term" value="C:plasma membrane"/>
    <property type="evidence" value="ECO:0007669"/>
    <property type="project" value="TreeGrafter"/>
</dbReference>
<dbReference type="AlphaFoldDB" id="A0A1M5K235"/>
<dbReference type="PANTHER" id="PTHR34989:SF1">
    <property type="entry name" value="PROTEIN HDED"/>
    <property type="match status" value="1"/>
</dbReference>
<organism evidence="2 3">
    <name type="scientific">Dysgonomonas macrotermitis</name>
    <dbReference type="NCBI Taxonomy" id="1346286"/>
    <lineage>
        <taxon>Bacteria</taxon>
        <taxon>Pseudomonadati</taxon>
        <taxon>Bacteroidota</taxon>
        <taxon>Bacteroidia</taxon>
        <taxon>Bacteroidales</taxon>
        <taxon>Dysgonomonadaceae</taxon>
        <taxon>Dysgonomonas</taxon>
    </lineage>
</organism>
<evidence type="ECO:0000313" key="3">
    <source>
        <dbReference type="Proteomes" id="UP000184480"/>
    </source>
</evidence>
<gene>
    <name evidence="2" type="ORF">SAMN05444362_1337</name>
</gene>
<feature type="transmembrane region" description="Helical" evidence="1">
    <location>
        <begin position="20"/>
        <end position="41"/>
    </location>
</feature>
<reference evidence="3" key="1">
    <citation type="submission" date="2016-11" db="EMBL/GenBank/DDBJ databases">
        <authorList>
            <person name="Varghese N."/>
            <person name="Submissions S."/>
        </authorList>
    </citation>
    <scope>NUCLEOTIDE SEQUENCE [LARGE SCALE GENOMIC DNA]</scope>
    <source>
        <strain evidence="3">DSM 27370</strain>
    </source>
</reference>
<protein>
    <submittedName>
        <fullName evidence="2">Uncharacterized membrane protein HdeD, DUF308 family</fullName>
    </submittedName>
</protein>
<name>A0A1M5K235_9BACT</name>
<dbReference type="PANTHER" id="PTHR34989">
    <property type="entry name" value="PROTEIN HDED"/>
    <property type="match status" value="1"/>
</dbReference>
<dbReference type="EMBL" id="FQUC01000033">
    <property type="protein sequence ID" value="SHG46610.1"/>
    <property type="molecule type" value="Genomic_DNA"/>
</dbReference>